<sequence>MGKLGRFAAIFIPMGLTIASLVCLCIVLVGQTSVNGSLSTDLWFFKADTHEFKDNPDFTSGLANLPGADKIDSDLLNALRGAATTKDLQDFYKIGFWGYCKGDLKDGKEVVTFCSDRQNYFWFNPVEVWDLGNTTTQKLFPDDMQKGLDTYKKVARWMVIAYEIAVALTAAEIVIGISALFSRLGSLVTTFVSIASTIFTFAAAITVTALYASLVAVFESVLKPYDIKSSMGRQMLSTLWLGVAFSLASGFFWLFSVCCCSGKSSHKKTVVEKTPYTYERVASPYMGGSGNGHQMQDMHSAGGHGPTGGAFEPYRSRV</sequence>
<dbReference type="Proteomes" id="UP000799753">
    <property type="component" value="Unassembled WGS sequence"/>
</dbReference>
<reference evidence="2" key="1">
    <citation type="journal article" date="2020" name="Stud. Mycol.">
        <title>101 Dothideomycetes genomes: a test case for predicting lifestyles and emergence of pathogens.</title>
        <authorList>
            <person name="Haridas S."/>
            <person name="Albert R."/>
            <person name="Binder M."/>
            <person name="Bloem J."/>
            <person name="Labutti K."/>
            <person name="Salamov A."/>
            <person name="Andreopoulos B."/>
            <person name="Baker S."/>
            <person name="Barry K."/>
            <person name="Bills G."/>
            <person name="Bluhm B."/>
            <person name="Cannon C."/>
            <person name="Castanera R."/>
            <person name="Culley D."/>
            <person name="Daum C."/>
            <person name="Ezra D."/>
            <person name="Gonzalez J."/>
            <person name="Henrissat B."/>
            <person name="Kuo A."/>
            <person name="Liang C."/>
            <person name="Lipzen A."/>
            <person name="Lutzoni F."/>
            <person name="Magnuson J."/>
            <person name="Mondo S."/>
            <person name="Nolan M."/>
            <person name="Ohm R."/>
            <person name="Pangilinan J."/>
            <person name="Park H.-J."/>
            <person name="Ramirez L."/>
            <person name="Alfaro M."/>
            <person name="Sun H."/>
            <person name="Tritt A."/>
            <person name="Yoshinaga Y."/>
            <person name="Zwiers L.-H."/>
            <person name="Turgeon B."/>
            <person name="Goodwin S."/>
            <person name="Spatafora J."/>
            <person name="Crous P."/>
            <person name="Grigoriev I."/>
        </authorList>
    </citation>
    <scope>NUCLEOTIDE SEQUENCE</scope>
    <source>
        <strain evidence="2">CBS 473.64</strain>
    </source>
</reference>
<dbReference type="OrthoDB" id="4480814at2759"/>
<dbReference type="GO" id="GO:0031505">
    <property type="term" value="P:fungal-type cell wall organization"/>
    <property type="evidence" value="ECO:0007669"/>
    <property type="project" value="TreeGrafter"/>
</dbReference>
<keyword evidence="1" id="KW-0812">Transmembrane</keyword>
<dbReference type="InterPro" id="IPR009571">
    <property type="entry name" value="SUR7/Rim9-like_fungi"/>
</dbReference>
<dbReference type="Pfam" id="PF06687">
    <property type="entry name" value="SUR7"/>
    <property type="match status" value="1"/>
</dbReference>
<keyword evidence="1" id="KW-1133">Transmembrane helix</keyword>
<organism evidence="2 3">
    <name type="scientific">Massarina eburnea CBS 473.64</name>
    <dbReference type="NCBI Taxonomy" id="1395130"/>
    <lineage>
        <taxon>Eukaryota</taxon>
        <taxon>Fungi</taxon>
        <taxon>Dikarya</taxon>
        <taxon>Ascomycota</taxon>
        <taxon>Pezizomycotina</taxon>
        <taxon>Dothideomycetes</taxon>
        <taxon>Pleosporomycetidae</taxon>
        <taxon>Pleosporales</taxon>
        <taxon>Massarineae</taxon>
        <taxon>Massarinaceae</taxon>
        <taxon>Massarina</taxon>
    </lineage>
</organism>
<dbReference type="InterPro" id="IPR052413">
    <property type="entry name" value="SUR7_domain"/>
</dbReference>
<evidence type="ECO:0000313" key="2">
    <source>
        <dbReference type="EMBL" id="KAF2643478.1"/>
    </source>
</evidence>
<dbReference type="GO" id="GO:0051285">
    <property type="term" value="C:cell cortex of cell tip"/>
    <property type="evidence" value="ECO:0007669"/>
    <property type="project" value="TreeGrafter"/>
</dbReference>
<feature type="transmembrane region" description="Helical" evidence="1">
    <location>
        <begin position="187"/>
        <end position="218"/>
    </location>
</feature>
<name>A0A6A6SAN7_9PLEO</name>
<feature type="transmembrane region" description="Helical" evidence="1">
    <location>
        <begin position="239"/>
        <end position="257"/>
    </location>
</feature>
<evidence type="ECO:0000313" key="3">
    <source>
        <dbReference type="Proteomes" id="UP000799753"/>
    </source>
</evidence>
<proteinExistence type="predicted"/>
<accession>A0A6A6SAN7</accession>
<dbReference type="EMBL" id="MU006780">
    <property type="protein sequence ID" value="KAF2643478.1"/>
    <property type="molecule type" value="Genomic_DNA"/>
</dbReference>
<keyword evidence="3" id="KW-1185">Reference proteome</keyword>
<dbReference type="PANTHER" id="PTHR28019">
    <property type="entry name" value="CELL MEMBRANE PROTEIN YLR413W-RELATED"/>
    <property type="match status" value="1"/>
</dbReference>
<dbReference type="PANTHER" id="PTHR28019:SF3">
    <property type="entry name" value="INTEGRAL MEMBRANE PROTEIN (AFU_ORTHOLOGUE AFUA_6G07470)"/>
    <property type="match status" value="1"/>
</dbReference>
<dbReference type="GO" id="GO:0005886">
    <property type="term" value="C:plasma membrane"/>
    <property type="evidence" value="ECO:0007669"/>
    <property type="project" value="InterPro"/>
</dbReference>
<feature type="transmembrane region" description="Helical" evidence="1">
    <location>
        <begin position="6"/>
        <end position="29"/>
    </location>
</feature>
<evidence type="ECO:0000256" key="1">
    <source>
        <dbReference type="SAM" id="Phobius"/>
    </source>
</evidence>
<feature type="transmembrane region" description="Helical" evidence="1">
    <location>
        <begin position="154"/>
        <end position="181"/>
    </location>
</feature>
<protein>
    <recommendedName>
        <fullName evidence="4">Integral membrane protein-like protein</fullName>
    </recommendedName>
</protein>
<keyword evidence="1" id="KW-0472">Membrane</keyword>
<gene>
    <name evidence="2" type="ORF">P280DRAFT_254000</name>
</gene>
<evidence type="ECO:0008006" key="4">
    <source>
        <dbReference type="Google" id="ProtNLM"/>
    </source>
</evidence>
<dbReference type="AlphaFoldDB" id="A0A6A6SAN7"/>